<organism evidence="2 3">
    <name type="scientific">Scytalidium lignicola</name>
    <name type="common">Hyphomycete</name>
    <dbReference type="NCBI Taxonomy" id="5539"/>
    <lineage>
        <taxon>Eukaryota</taxon>
        <taxon>Fungi</taxon>
        <taxon>Dikarya</taxon>
        <taxon>Ascomycota</taxon>
        <taxon>Pezizomycotina</taxon>
        <taxon>Leotiomycetes</taxon>
        <taxon>Leotiomycetes incertae sedis</taxon>
        <taxon>Scytalidium</taxon>
    </lineage>
</organism>
<proteinExistence type="predicted"/>
<dbReference type="STRING" id="5539.A0A3E2HF38"/>
<feature type="region of interest" description="Disordered" evidence="1">
    <location>
        <begin position="329"/>
        <end position="364"/>
    </location>
</feature>
<feature type="compositionally biased region" description="Basic and acidic residues" evidence="1">
    <location>
        <begin position="183"/>
        <end position="208"/>
    </location>
</feature>
<dbReference type="AlphaFoldDB" id="A0A3E2HF38"/>
<name>A0A3E2HF38_SCYLI</name>
<feature type="non-terminal residue" evidence="2">
    <location>
        <position position="495"/>
    </location>
</feature>
<dbReference type="OMA" id="SHAICVQ"/>
<keyword evidence="3" id="KW-1185">Reference proteome</keyword>
<feature type="compositionally biased region" description="Basic and acidic residues" evidence="1">
    <location>
        <begin position="347"/>
        <end position="360"/>
    </location>
</feature>
<feature type="region of interest" description="Disordered" evidence="1">
    <location>
        <begin position="176"/>
        <end position="208"/>
    </location>
</feature>
<accession>A0A3E2HF38</accession>
<comment type="caution">
    <text evidence="2">The sequence shown here is derived from an EMBL/GenBank/DDBJ whole genome shotgun (WGS) entry which is preliminary data.</text>
</comment>
<dbReference type="EMBL" id="NCSJ02000063">
    <property type="protein sequence ID" value="RFU32020.1"/>
    <property type="molecule type" value="Genomic_DNA"/>
</dbReference>
<feature type="non-terminal residue" evidence="2">
    <location>
        <position position="1"/>
    </location>
</feature>
<sequence length="495" mass="54729">MRCSESEYEELVRVLTENFNILADEVQLLSDRKTILEHKLRFAHEQYQNLADRYAPADPEISKTIAHLQLPPDLRIQPPDRASFVPLPTRNQVSSKQETAIAIRDGRLAAKRLSALSSQSTESTTSGRSMSGISSDIGHSDRRTSMSTVLEKDFTVRGKQSSLLCPFVTKPTKIETSESNGAHVDDAAHEDNKPEATSDGLDKSPHRSADPICAAMYAETLSSPPPSVTASVPKCPIRFLDQHSPEEVAHYFETHKHEIPRSHEICVKHYQKSEEDIRKLDAKYGNLISMIQGLGHMHQPMLPAEGEDPAESEQVPNDRVESWANDVDATGADHDINQAPASSEDDRESRFDRPLKEVRVGESPSRPWGISIPIYDERPTSPPPAPVPLGEVNTDVPRPAGKCPFDHGQGAKPNTASSHAAGNRVDNLEVEHDREPNVQVPMANFQTPTPQTLPTFVQSPSVSHRGGPQMVFTGPVFIGYPMEQAIQFMQQYKGN</sequence>
<evidence type="ECO:0000313" key="3">
    <source>
        <dbReference type="Proteomes" id="UP000258309"/>
    </source>
</evidence>
<dbReference type="Proteomes" id="UP000258309">
    <property type="component" value="Unassembled WGS sequence"/>
</dbReference>
<gene>
    <name evidence="2" type="ORF">B7463_g4291</name>
</gene>
<feature type="compositionally biased region" description="Polar residues" evidence="1">
    <location>
        <begin position="115"/>
        <end position="134"/>
    </location>
</feature>
<evidence type="ECO:0000313" key="2">
    <source>
        <dbReference type="EMBL" id="RFU32020.1"/>
    </source>
</evidence>
<reference evidence="2 3" key="1">
    <citation type="submission" date="2018-05" db="EMBL/GenBank/DDBJ databases">
        <title>Draft genome sequence of Scytalidium lignicola DSM 105466, a ubiquitous saprotrophic fungus.</title>
        <authorList>
            <person name="Buettner E."/>
            <person name="Gebauer A.M."/>
            <person name="Hofrichter M."/>
            <person name="Liers C."/>
            <person name="Kellner H."/>
        </authorList>
    </citation>
    <scope>NUCLEOTIDE SEQUENCE [LARGE SCALE GENOMIC DNA]</scope>
    <source>
        <strain evidence="2 3">DSM 105466</strain>
    </source>
</reference>
<feature type="region of interest" description="Disordered" evidence="1">
    <location>
        <begin position="114"/>
        <end position="144"/>
    </location>
</feature>
<dbReference type="OrthoDB" id="5343576at2759"/>
<evidence type="ECO:0000256" key="1">
    <source>
        <dbReference type="SAM" id="MobiDB-lite"/>
    </source>
</evidence>
<protein>
    <submittedName>
        <fullName evidence="2">Uncharacterized protein</fullName>
    </submittedName>
</protein>